<dbReference type="Pfam" id="PF13693">
    <property type="entry name" value="HTH_35"/>
    <property type="match status" value="1"/>
</dbReference>
<evidence type="ECO:0000256" key="3">
    <source>
        <dbReference type="ARBA" id="ARBA00023125"/>
    </source>
</evidence>
<organism evidence="7 8">
    <name type="scientific">Thiohalorhabdus methylotrophus</name>
    <dbReference type="NCBI Taxonomy" id="3242694"/>
    <lineage>
        <taxon>Bacteria</taxon>
        <taxon>Pseudomonadati</taxon>
        <taxon>Pseudomonadota</taxon>
        <taxon>Gammaproteobacteria</taxon>
        <taxon>Thiohalorhabdales</taxon>
        <taxon>Thiohalorhabdaceae</taxon>
        <taxon>Thiohalorhabdus</taxon>
    </lineage>
</organism>
<reference evidence="7 8" key="1">
    <citation type="submission" date="2024-08" db="EMBL/GenBank/DDBJ databases">
        <title>Whole-genome sequencing of halo(alkali)philic microorganisms from hypersaline lakes.</title>
        <authorList>
            <person name="Sorokin D.Y."/>
            <person name="Merkel A.Y."/>
            <person name="Messina E."/>
            <person name="Yakimov M."/>
        </authorList>
    </citation>
    <scope>NUCLEOTIDE SEQUENCE [LARGE SCALE GENOMIC DNA]</scope>
    <source>
        <strain evidence="7 8">Cl-TMA</strain>
    </source>
</reference>
<evidence type="ECO:0000256" key="2">
    <source>
        <dbReference type="ARBA" id="ARBA00023015"/>
    </source>
</evidence>
<evidence type="ECO:0000256" key="4">
    <source>
        <dbReference type="ARBA" id="ARBA00023163"/>
    </source>
</evidence>
<gene>
    <name evidence="7" type="ORF">ACERLL_11435</name>
</gene>
<proteinExistence type="inferred from homology"/>
<dbReference type="RefSeq" id="WP_373656226.1">
    <property type="nucleotide sequence ID" value="NZ_JBGUAW010000007.1"/>
</dbReference>
<accession>A0ABV4TY14</accession>
<dbReference type="Proteomes" id="UP001575181">
    <property type="component" value="Unassembled WGS sequence"/>
</dbReference>
<dbReference type="Gene3D" id="1.10.260.40">
    <property type="entry name" value="lambda repressor-like DNA-binding domains"/>
    <property type="match status" value="1"/>
</dbReference>
<evidence type="ECO:0000256" key="5">
    <source>
        <dbReference type="SAM" id="MobiDB-lite"/>
    </source>
</evidence>
<keyword evidence="4" id="KW-0804">Transcription</keyword>
<protein>
    <submittedName>
        <fullName evidence="7">Transcriptional regulator</fullName>
    </submittedName>
</protein>
<keyword evidence="3" id="KW-0238">DNA-binding</keyword>
<sequence>MDWEPADIVAALHKAGWSLRRLSFASGYDSNALKHALRRPYPKAERIIAEAIGQRPETLWPSRYGSNAQDSVSDAREDSRSLSPWVQGEDITPGE</sequence>
<evidence type="ECO:0000313" key="8">
    <source>
        <dbReference type="Proteomes" id="UP001575181"/>
    </source>
</evidence>
<feature type="domain" description="Ner winged helix-turn-helix DNA-binding" evidence="6">
    <location>
        <begin position="2"/>
        <end position="70"/>
    </location>
</feature>
<comment type="caution">
    <text evidence="7">The sequence shown here is derived from an EMBL/GenBank/DDBJ whole genome shotgun (WGS) entry which is preliminary data.</text>
</comment>
<feature type="region of interest" description="Disordered" evidence="5">
    <location>
        <begin position="59"/>
        <end position="95"/>
    </location>
</feature>
<dbReference type="InterPro" id="IPR010982">
    <property type="entry name" value="Lambda_DNA-bd_dom_sf"/>
</dbReference>
<evidence type="ECO:0000256" key="1">
    <source>
        <dbReference type="ARBA" id="ARBA00006157"/>
    </source>
</evidence>
<evidence type="ECO:0000313" key="7">
    <source>
        <dbReference type="EMBL" id="MFA9461438.1"/>
    </source>
</evidence>
<evidence type="ECO:0000259" key="6">
    <source>
        <dbReference type="Pfam" id="PF13693"/>
    </source>
</evidence>
<dbReference type="SUPFAM" id="SSF47413">
    <property type="entry name" value="lambda repressor-like DNA-binding domains"/>
    <property type="match status" value="1"/>
</dbReference>
<comment type="similarity">
    <text evidence="1">Belongs to the ner transcriptional regulatory family.</text>
</comment>
<keyword evidence="2" id="KW-0805">Transcription regulation</keyword>
<dbReference type="InterPro" id="IPR038722">
    <property type="entry name" value="Ner_HTH_dom"/>
</dbReference>
<name>A0ABV4TY14_9GAMM</name>
<keyword evidence="8" id="KW-1185">Reference proteome</keyword>
<dbReference type="EMBL" id="JBGUAW010000007">
    <property type="protein sequence ID" value="MFA9461438.1"/>
    <property type="molecule type" value="Genomic_DNA"/>
</dbReference>